<name>A0A4C1WEU1_EUMVA</name>
<dbReference type="EMBL" id="BGZK01000535">
    <property type="protein sequence ID" value="GBP49002.1"/>
    <property type="molecule type" value="Genomic_DNA"/>
</dbReference>
<evidence type="ECO:0000313" key="2">
    <source>
        <dbReference type="Proteomes" id="UP000299102"/>
    </source>
</evidence>
<protein>
    <submittedName>
        <fullName evidence="1">Uncharacterized protein</fullName>
    </submittedName>
</protein>
<reference evidence="1 2" key="1">
    <citation type="journal article" date="2019" name="Commun. Biol.">
        <title>The bagworm genome reveals a unique fibroin gene that provides high tensile strength.</title>
        <authorList>
            <person name="Kono N."/>
            <person name="Nakamura H."/>
            <person name="Ohtoshi R."/>
            <person name="Tomita M."/>
            <person name="Numata K."/>
            <person name="Arakawa K."/>
        </authorList>
    </citation>
    <scope>NUCLEOTIDE SEQUENCE [LARGE SCALE GENOMIC DNA]</scope>
</reference>
<comment type="caution">
    <text evidence="1">The sequence shown here is derived from an EMBL/GenBank/DDBJ whole genome shotgun (WGS) entry which is preliminary data.</text>
</comment>
<evidence type="ECO:0000313" key="1">
    <source>
        <dbReference type="EMBL" id="GBP49002.1"/>
    </source>
</evidence>
<accession>A0A4C1WEU1</accession>
<dbReference type="AlphaFoldDB" id="A0A4C1WEU1"/>
<proteinExistence type="predicted"/>
<dbReference type="Proteomes" id="UP000299102">
    <property type="component" value="Unassembled WGS sequence"/>
</dbReference>
<keyword evidence="2" id="KW-1185">Reference proteome</keyword>
<gene>
    <name evidence="1" type="ORF">EVAR_35624_1</name>
</gene>
<organism evidence="1 2">
    <name type="scientific">Eumeta variegata</name>
    <name type="common">Bagworm moth</name>
    <name type="synonym">Eumeta japonica</name>
    <dbReference type="NCBI Taxonomy" id="151549"/>
    <lineage>
        <taxon>Eukaryota</taxon>
        <taxon>Metazoa</taxon>
        <taxon>Ecdysozoa</taxon>
        <taxon>Arthropoda</taxon>
        <taxon>Hexapoda</taxon>
        <taxon>Insecta</taxon>
        <taxon>Pterygota</taxon>
        <taxon>Neoptera</taxon>
        <taxon>Endopterygota</taxon>
        <taxon>Lepidoptera</taxon>
        <taxon>Glossata</taxon>
        <taxon>Ditrysia</taxon>
        <taxon>Tineoidea</taxon>
        <taxon>Psychidae</taxon>
        <taxon>Oiketicinae</taxon>
        <taxon>Eumeta</taxon>
    </lineage>
</organism>
<sequence>MAQNRNAGEKKEGSGSVISAHRIIRGQSRAAEFRGNNSNKTIPSLVELVTMMAELVPIIRCNSRTLERAHFRDSGPVSCALRGTFAYGGRSRPIIFCLSLITYAPPTLAAYRESALRPAIPSRC</sequence>